<dbReference type="InterPro" id="IPR004547">
    <property type="entry name" value="Glucosamine6P_isomerase"/>
</dbReference>
<evidence type="ECO:0000259" key="1">
    <source>
        <dbReference type="Pfam" id="PF01182"/>
    </source>
</evidence>
<feature type="non-terminal residue" evidence="2">
    <location>
        <position position="251"/>
    </location>
</feature>
<gene>
    <name evidence="2" type="ORF">METZ01_LOCUS240469</name>
</gene>
<sequence length="251" mass="27816">VVICPDHQAIARAIAKEIVEYVQVQEEKGAQAVLGLATGSTPIGVYKELVAQHKMGISFSHVVTFNLDEYFPIPPKSRQSYHRYMHEYLFDHLDIPKDQVFIPRGDVAPEDVGEHCRWYEDQIKKAGGIGIQILGIGRTGHIGFNEPGSLRDTRTRLIRLDEMTRKDAGADFFGEVNVPLEAVTMGVGTILGASRIILIATGEHKAHIIRRAVEGDIRPQVVASYLQQHSNAAIYVDPSAAGELTRIKTPW</sequence>
<protein>
    <recommendedName>
        <fullName evidence="1">Glucosamine/galactosamine-6-phosphate isomerase domain-containing protein</fullName>
    </recommendedName>
</protein>
<dbReference type="InterPro" id="IPR052960">
    <property type="entry name" value="GlcN6P_deaminase-like"/>
</dbReference>
<dbReference type="Gene3D" id="3.40.50.1360">
    <property type="match status" value="1"/>
</dbReference>
<feature type="non-terminal residue" evidence="2">
    <location>
        <position position="1"/>
    </location>
</feature>
<feature type="domain" description="Glucosamine/galactosamine-6-phosphate isomerase" evidence="1">
    <location>
        <begin position="5"/>
        <end position="227"/>
    </location>
</feature>
<dbReference type="PANTHER" id="PTHR42892">
    <property type="entry name" value="GLUCOSAMINE-6-PHOSPHATE DEAMINASE-LIKE PROTEIN BT_0258-RELATED"/>
    <property type="match status" value="1"/>
</dbReference>
<dbReference type="EMBL" id="UINC01061732">
    <property type="protein sequence ID" value="SVB87615.1"/>
    <property type="molecule type" value="Genomic_DNA"/>
</dbReference>
<reference evidence="2" key="1">
    <citation type="submission" date="2018-05" db="EMBL/GenBank/DDBJ databases">
        <authorList>
            <person name="Lanie J.A."/>
            <person name="Ng W.-L."/>
            <person name="Kazmierczak K.M."/>
            <person name="Andrzejewski T.M."/>
            <person name="Davidsen T.M."/>
            <person name="Wayne K.J."/>
            <person name="Tettelin H."/>
            <person name="Glass J.I."/>
            <person name="Rusch D."/>
            <person name="Podicherti R."/>
            <person name="Tsui H.-C.T."/>
            <person name="Winkler M.E."/>
        </authorList>
    </citation>
    <scope>NUCLEOTIDE SEQUENCE</scope>
</reference>
<dbReference type="Pfam" id="PF01182">
    <property type="entry name" value="Glucosamine_iso"/>
    <property type="match status" value="1"/>
</dbReference>
<dbReference type="GO" id="GO:0004342">
    <property type="term" value="F:glucosamine-6-phosphate deaminase activity"/>
    <property type="evidence" value="ECO:0007669"/>
    <property type="project" value="InterPro"/>
</dbReference>
<dbReference type="GO" id="GO:0005975">
    <property type="term" value="P:carbohydrate metabolic process"/>
    <property type="evidence" value="ECO:0007669"/>
    <property type="project" value="InterPro"/>
</dbReference>
<dbReference type="AlphaFoldDB" id="A0A382HKM4"/>
<organism evidence="2">
    <name type="scientific">marine metagenome</name>
    <dbReference type="NCBI Taxonomy" id="408172"/>
    <lineage>
        <taxon>unclassified sequences</taxon>
        <taxon>metagenomes</taxon>
        <taxon>ecological metagenomes</taxon>
    </lineage>
</organism>
<dbReference type="SUPFAM" id="SSF100950">
    <property type="entry name" value="NagB/RpiA/CoA transferase-like"/>
    <property type="match status" value="1"/>
</dbReference>
<accession>A0A382HKM4</accession>
<evidence type="ECO:0000313" key="2">
    <source>
        <dbReference type="EMBL" id="SVB87615.1"/>
    </source>
</evidence>
<dbReference type="InterPro" id="IPR006148">
    <property type="entry name" value="Glc/Gal-6P_isomerase"/>
</dbReference>
<dbReference type="GO" id="GO:0006044">
    <property type="term" value="P:N-acetylglucosamine metabolic process"/>
    <property type="evidence" value="ECO:0007669"/>
    <property type="project" value="InterPro"/>
</dbReference>
<dbReference type="PANTHER" id="PTHR42892:SF1">
    <property type="entry name" value="GLUCOSAMINE-6-PHOSPHATE ISOMERASE"/>
    <property type="match status" value="1"/>
</dbReference>
<name>A0A382HKM4_9ZZZZ</name>
<dbReference type="NCBIfam" id="TIGR00502">
    <property type="entry name" value="nagB"/>
    <property type="match status" value="1"/>
</dbReference>
<dbReference type="CDD" id="cd01399">
    <property type="entry name" value="GlcN6P_deaminase"/>
    <property type="match status" value="1"/>
</dbReference>
<proteinExistence type="predicted"/>
<dbReference type="InterPro" id="IPR037171">
    <property type="entry name" value="NagB/RpiA_transferase-like"/>
</dbReference>